<evidence type="ECO:0000256" key="12">
    <source>
        <dbReference type="SAM" id="MobiDB-lite"/>
    </source>
</evidence>
<evidence type="ECO:0000313" key="15">
    <source>
        <dbReference type="EMBL" id="KAF2110376.1"/>
    </source>
</evidence>
<organism evidence="15 16">
    <name type="scientific">Lophiotrema nucula</name>
    <dbReference type="NCBI Taxonomy" id="690887"/>
    <lineage>
        <taxon>Eukaryota</taxon>
        <taxon>Fungi</taxon>
        <taxon>Dikarya</taxon>
        <taxon>Ascomycota</taxon>
        <taxon>Pezizomycotina</taxon>
        <taxon>Dothideomycetes</taxon>
        <taxon>Pleosporomycetidae</taxon>
        <taxon>Pleosporales</taxon>
        <taxon>Lophiotremataceae</taxon>
        <taxon>Lophiotrema</taxon>
    </lineage>
</organism>
<dbReference type="Gene3D" id="3.40.50.300">
    <property type="entry name" value="P-loop containing nucleotide triphosphate hydrolases"/>
    <property type="match status" value="2"/>
</dbReference>
<comment type="catalytic activity">
    <reaction evidence="10">
        <text>ATP + H2O = ADP + phosphate + H(+)</text>
        <dbReference type="Rhea" id="RHEA:13065"/>
        <dbReference type="ChEBI" id="CHEBI:15377"/>
        <dbReference type="ChEBI" id="CHEBI:15378"/>
        <dbReference type="ChEBI" id="CHEBI:30616"/>
        <dbReference type="ChEBI" id="CHEBI:43474"/>
        <dbReference type="ChEBI" id="CHEBI:456216"/>
        <dbReference type="EC" id="5.6.2.4"/>
    </reaction>
</comment>
<keyword evidence="3 11" id="KW-0378">Hydrolase</keyword>
<dbReference type="AlphaFoldDB" id="A0A6A5YTP3"/>
<dbReference type="Gene3D" id="1.10.486.10">
    <property type="entry name" value="PCRA, domain 4"/>
    <property type="match status" value="1"/>
</dbReference>
<keyword evidence="5 11" id="KW-0067">ATP-binding</keyword>
<evidence type="ECO:0000256" key="10">
    <source>
        <dbReference type="ARBA" id="ARBA00048988"/>
    </source>
</evidence>
<dbReference type="PROSITE" id="PS51217">
    <property type="entry name" value="UVRD_HELICASE_CTER"/>
    <property type="match status" value="1"/>
</dbReference>
<dbReference type="InterPro" id="IPR000212">
    <property type="entry name" value="DNA_helicase_UvrD/REP"/>
</dbReference>
<feature type="compositionally biased region" description="Basic residues" evidence="12">
    <location>
        <begin position="960"/>
        <end position="969"/>
    </location>
</feature>
<dbReference type="SUPFAM" id="SSF52540">
    <property type="entry name" value="P-loop containing nucleoside triphosphate hydrolases"/>
    <property type="match status" value="1"/>
</dbReference>
<dbReference type="InterPro" id="IPR013986">
    <property type="entry name" value="DExx_box_DNA_helicase_dom_sf"/>
</dbReference>
<dbReference type="PROSITE" id="PS51198">
    <property type="entry name" value="UVRD_HELICASE_ATP_BIND"/>
    <property type="match status" value="1"/>
</dbReference>
<name>A0A6A5YTP3_9PLEO</name>
<feature type="binding site" evidence="11">
    <location>
        <begin position="27"/>
        <end position="34"/>
    </location>
    <ligand>
        <name>ATP</name>
        <dbReference type="ChEBI" id="CHEBI:30616"/>
    </ligand>
</feature>
<keyword evidence="4 11" id="KW-0347">Helicase</keyword>
<evidence type="ECO:0000313" key="16">
    <source>
        <dbReference type="Proteomes" id="UP000799770"/>
    </source>
</evidence>
<dbReference type="PANTHER" id="PTHR11070:SF2">
    <property type="entry name" value="ATP-DEPENDENT DNA HELICASE SRS2"/>
    <property type="match status" value="1"/>
</dbReference>
<dbReference type="PANTHER" id="PTHR11070">
    <property type="entry name" value="UVRD / RECB / PCRA DNA HELICASE FAMILY MEMBER"/>
    <property type="match status" value="1"/>
</dbReference>
<dbReference type="Gene3D" id="1.10.10.160">
    <property type="match status" value="1"/>
</dbReference>
<feature type="compositionally biased region" description="Polar residues" evidence="12">
    <location>
        <begin position="783"/>
        <end position="797"/>
    </location>
</feature>
<gene>
    <name evidence="15" type="ORF">BDV96DRAFT_615315</name>
</gene>
<dbReference type="InterPro" id="IPR014017">
    <property type="entry name" value="DNA_helicase_UvrD-like_C"/>
</dbReference>
<keyword evidence="16" id="KW-1185">Reference proteome</keyword>
<evidence type="ECO:0000256" key="4">
    <source>
        <dbReference type="ARBA" id="ARBA00022806"/>
    </source>
</evidence>
<feature type="region of interest" description="Disordered" evidence="12">
    <location>
        <begin position="674"/>
        <end position="717"/>
    </location>
</feature>
<evidence type="ECO:0000256" key="2">
    <source>
        <dbReference type="ARBA" id="ARBA00022741"/>
    </source>
</evidence>
<evidence type="ECO:0000259" key="13">
    <source>
        <dbReference type="PROSITE" id="PS51198"/>
    </source>
</evidence>
<keyword evidence="2 11" id="KW-0547">Nucleotide-binding</keyword>
<dbReference type="FunFam" id="1.10.486.10:FF:000011">
    <property type="entry name" value="ATP-depentend DNA helicase, putative"/>
    <property type="match status" value="1"/>
</dbReference>
<sequence>MEAILDGLNDAQKSAVTTQASVAQVLAPPGSGKTKTLTARVAYLVNHARLQPWNIIVCTFTIKAAREMKERIRGMVGNGIESKLILGTFHSVARRFLVRYGQEIGIDKNFGIADTSDSQAIIKRIVTRRQYSMEPPIARSRISGLKAKGTTAEQYAATSKQVDQHEFANLYSEYEETLKASNLLDYDDLLLRCTDLLQKSPACVSTIQAVLIDEYQDTNNVQYDLMKLMAQAKKHIMIVGDPDQSIYSFRSAEIKNLHRMRTDYPDTIVINLENNYRSSGCILSSALAVIEQDEGRPRKPLLATHCVGEQPTLRHLATAAVEAQWIVDEIHRSRSLTAGLLDFSDYAILLRSASLSLSIERALGKAGIPYRMVGGKRFFDRAEIKIVLDYLRVINQPDHNDALVRIINVPSRKIGDVTVKGLLEEAEGKKVTLWSLILNCAQGRSKPSTKISSSAQKGIDQFVNLILTSRRKLIPAEGEECNLLDLISHILQKTAFEKYLKDHHQDNWKDRWANVEELVVQATQMASMSEEGDAGADEALPIVEGIEQRQDTAADLLTKFLANVALSTEIERGDGETPNQVTISTIHAAKGLEWPIVFMPAVYDGSIPHSRAEDHDEERRLLYDLAQILRRPMPTTAEVEAARTTLQRVDDDQYPLTREEIDGEGQSFAAAKLKNDASSRDGAPPSFKRRRVDEPARPSGMQAQVTMQSTSSFSVSTTTMHTGNAGFTSASIHHKILQEAEDVRRLVSAQNVPRKRALQSQEPKADAKTSRQRTIKPRPAGQGSITSFFGRSGSNASDKSDPEPSAPVKVPTLFRSQSSTSSTAPLSDRSNVQIDSVNAARPYKPPILSSYRPRNAPMASKPKRTTPEPDIQGKRYVLLSSSPVKAEENKPPQRSGDEGDVFDESESPPKAPATAGATSYSGFRAASTLHTTSVGQVQNQSAPQRKTLGMRRTVQPWTVKHQKPPRPQL</sequence>
<dbReference type="CDD" id="cd17932">
    <property type="entry name" value="DEXQc_UvrD"/>
    <property type="match status" value="1"/>
</dbReference>
<dbReference type="GO" id="GO:0005524">
    <property type="term" value="F:ATP binding"/>
    <property type="evidence" value="ECO:0007669"/>
    <property type="project" value="UniProtKB-UniRule"/>
</dbReference>
<feature type="compositionally biased region" description="Polar residues" evidence="12">
    <location>
        <begin position="928"/>
        <end position="944"/>
    </location>
</feature>
<accession>A0A6A5YTP3</accession>
<reference evidence="15" key="1">
    <citation type="journal article" date="2020" name="Stud. Mycol.">
        <title>101 Dothideomycetes genomes: a test case for predicting lifestyles and emergence of pathogens.</title>
        <authorList>
            <person name="Haridas S."/>
            <person name="Albert R."/>
            <person name="Binder M."/>
            <person name="Bloem J."/>
            <person name="Labutti K."/>
            <person name="Salamov A."/>
            <person name="Andreopoulos B."/>
            <person name="Baker S."/>
            <person name="Barry K."/>
            <person name="Bills G."/>
            <person name="Bluhm B."/>
            <person name="Cannon C."/>
            <person name="Castanera R."/>
            <person name="Culley D."/>
            <person name="Daum C."/>
            <person name="Ezra D."/>
            <person name="Gonzalez J."/>
            <person name="Henrissat B."/>
            <person name="Kuo A."/>
            <person name="Liang C."/>
            <person name="Lipzen A."/>
            <person name="Lutzoni F."/>
            <person name="Magnuson J."/>
            <person name="Mondo S."/>
            <person name="Nolan M."/>
            <person name="Ohm R."/>
            <person name="Pangilinan J."/>
            <person name="Park H.-J."/>
            <person name="Ramirez L."/>
            <person name="Alfaro M."/>
            <person name="Sun H."/>
            <person name="Tritt A."/>
            <person name="Yoshinaga Y."/>
            <person name="Zwiers L.-H."/>
            <person name="Turgeon B."/>
            <person name="Goodwin S."/>
            <person name="Spatafora J."/>
            <person name="Crous P."/>
            <person name="Grigoriev I."/>
        </authorList>
    </citation>
    <scope>NUCLEOTIDE SEQUENCE</scope>
    <source>
        <strain evidence="15">CBS 627.86</strain>
    </source>
</reference>
<evidence type="ECO:0000256" key="7">
    <source>
        <dbReference type="ARBA" id="ARBA00023235"/>
    </source>
</evidence>
<dbReference type="Pfam" id="PF13361">
    <property type="entry name" value="UvrD_C"/>
    <property type="match status" value="1"/>
</dbReference>
<evidence type="ECO:0000256" key="5">
    <source>
        <dbReference type="ARBA" id="ARBA00022840"/>
    </source>
</evidence>
<comment type="similarity">
    <text evidence="1">Belongs to the helicase family. UvrD subfamily.</text>
</comment>
<dbReference type="GO" id="GO:0043138">
    <property type="term" value="F:3'-5' DNA helicase activity"/>
    <property type="evidence" value="ECO:0007669"/>
    <property type="project" value="UniProtKB-EC"/>
</dbReference>
<feature type="compositionally biased region" description="Low complexity" evidence="12">
    <location>
        <begin position="704"/>
        <end position="717"/>
    </location>
</feature>
<dbReference type="Pfam" id="PF00580">
    <property type="entry name" value="UvrD-helicase"/>
    <property type="match status" value="1"/>
</dbReference>
<dbReference type="InterPro" id="IPR014016">
    <property type="entry name" value="UvrD-like_ATP-bd"/>
</dbReference>
<evidence type="ECO:0000256" key="3">
    <source>
        <dbReference type="ARBA" id="ARBA00022801"/>
    </source>
</evidence>
<dbReference type="EC" id="5.6.2.4" evidence="9"/>
<feature type="region of interest" description="Disordered" evidence="12">
    <location>
        <begin position="749"/>
        <end position="969"/>
    </location>
</feature>
<feature type="domain" description="UvrD-like helicase C-terminal" evidence="14">
    <location>
        <begin position="280"/>
        <end position="591"/>
    </location>
</feature>
<dbReference type="OrthoDB" id="1470711at2759"/>
<proteinExistence type="inferred from homology"/>
<comment type="catalytic activity">
    <reaction evidence="8">
        <text>Couples ATP hydrolysis with the unwinding of duplex DNA by translocating in the 3'-5' direction.</text>
        <dbReference type="EC" id="5.6.2.4"/>
    </reaction>
</comment>
<feature type="domain" description="UvrD-like helicase ATP-binding" evidence="13">
    <location>
        <begin position="6"/>
        <end position="279"/>
    </location>
</feature>
<evidence type="ECO:0000256" key="9">
    <source>
        <dbReference type="ARBA" id="ARBA00034808"/>
    </source>
</evidence>
<evidence type="ECO:0000259" key="14">
    <source>
        <dbReference type="PROSITE" id="PS51217"/>
    </source>
</evidence>
<keyword evidence="7" id="KW-0413">Isomerase</keyword>
<dbReference type="InterPro" id="IPR027417">
    <property type="entry name" value="P-loop_NTPase"/>
</dbReference>
<evidence type="ECO:0000256" key="8">
    <source>
        <dbReference type="ARBA" id="ARBA00034617"/>
    </source>
</evidence>
<dbReference type="GO" id="GO:0000725">
    <property type="term" value="P:recombinational repair"/>
    <property type="evidence" value="ECO:0007669"/>
    <property type="project" value="TreeGrafter"/>
</dbReference>
<evidence type="ECO:0000256" key="11">
    <source>
        <dbReference type="PROSITE-ProRule" id="PRU00560"/>
    </source>
</evidence>
<evidence type="ECO:0000256" key="1">
    <source>
        <dbReference type="ARBA" id="ARBA00009922"/>
    </source>
</evidence>
<dbReference type="Proteomes" id="UP000799770">
    <property type="component" value="Unassembled WGS sequence"/>
</dbReference>
<keyword evidence="6" id="KW-0238">DNA-binding</keyword>
<feature type="compositionally biased region" description="Low complexity" evidence="12">
    <location>
        <begin position="816"/>
        <end position="830"/>
    </location>
</feature>
<evidence type="ECO:0000256" key="6">
    <source>
        <dbReference type="ARBA" id="ARBA00023125"/>
    </source>
</evidence>
<feature type="compositionally biased region" description="Basic and acidic residues" evidence="12">
    <location>
        <begin position="885"/>
        <end position="897"/>
    </location>
</feature>
<dbReference type="GO" id="GO:0005634">
    <property type="term" value="C:nucleus"/>
    <property type="evidence" value="ECO:0007669"/>
    <property type="project" value="TreeGrafter"/>
</dbReference>
<dbReference type="EMBL" id="ML977338">
    <property type="protein sequence ID" value="KAF2110376.1"/>
    <property type="molecule type" value="Genomic_DNA"/>
</dbReference>
<dbReference type="GO" id="GO:0016787">
    <property type="term" value="F:hydrolase activity"/>
    <property type="evidence" value="ECO:0007669"/>
    <property type="project" value="UniProtKB-UniRule"/>
</dbReference>
<protein>
    <recommendedName>
        <fullName evidence="9">DNA 3'-5' helicase</fullName>
        <ecNumber evidence="9">5.6.2.4</ecNumber>
    </recommendedName>
</protein>
<dbReference type="GO" id="GO:0003677">
    <property type="term" value="F:DNA binding"/>
    <property type="evidence" value="ECO:0007669"/>
    <property type="project" value="UniProtKB-KW"/>
</dbReference>